<keyword evidence="6" id="KW-1185">Reference proteome</keyword>
<feature type="domain" description="Thioester reductase (TE)" evidence="4">
    <location>
        <begin position="704"/>
        <end position="942"/>
    </location>
</feature>
<dbReference type="Gene3D" id="1.10.1200.10">
    <property type="entry name" value="ACP-like"/>
    <property type="match status" value="1"/>
</dbReference>
<dbReference type="AlphaFoldDB" id="A0A9P5Y882"/>
<evidence type="ECO:0000259" key="4">
    <source>
        <dbReference type="Pfam" id="PF07993"/>
    </source>
</evidence>
<evidence type="ECO:0000256" key="1">
    <source>
        <dbReference type="ARBA" id="ARBA00022450"/>
    </source>
</evidence>
<evidence type="ECO:0000313" key="6">
    <source>
        <dbReference type="Proteomes" id="UP000807353"/>
    </source>
</evidence>
<dbReference type="Pfam" id="PF00501">
    <property type="entry name" value="AMP-binding"/>
    <property type="match status" value="1"/>
</dbReference>
<organism evidence="5 6">
    <name type="scientific">Collybia nuda</name>
    <dbReference type="NCBI Taxonomy" id="64659"/>
    <lineage>
        <taxon>Eukaryota</taxon>
        <taxon>Fungi</taxon>
        <taxon>Dikarya</taxon>
        <taxon>Basidiomycota</taxon>
        <taxon>Agaricomycotina</taxon>
        <taxon>Agaricomycetes</taxon>
        <taxon>Agaricomycetidae</taxon>
        <taxon>Agaricales</taxon>
        <taxon>Tricholomatineae</taxon>
        <taxon>Clitocybaceae</taxon>
        <taxon>Collybia</taxon>
    </lineage>
</organism>
<dbReference type="EMBL" id="MU150257">
    <property type="protein sequence ID" value="KAF9463995.1"/>
    <property type="molecule type" value="Genomic_DNA"/>
</dbReference>
<dbReference type="PANTHER" id="PTHR43439">
    <property type="entry name" value="PHENYLACETATE-COENZYME A LIGASE"/>
    <property type="match status" value="1"/>
</dbReference>
<dbReference type="OrthoDB" id="429813at2759"/>
<evidence type="ECO:0000313" key="5">
    <source>
        <dbReference type="EMBL" id="KAF9463995.1"/>
    </source>
</evidence>
<dbReference type="SUPFAM" id="SSF51735">
    <property type="entry name" value="NAD(P)-binding Rossmann-fold domains"/>
    <property type="match status" value="1"/>
</dbReference>
<comment type="caution">
    <text evidence="5">The sequence shown here is derived from an EMBL/GenBank/DDBJ whole genome shotgun (WGS) entry which is preliminary data.</text>
</comment>
<dbReference type="InterPro" id="IPR000873">
    <property type="entry name" value="AMP-dep_synth/lig_dom"/>
</dbReference>
<dbReference type="SUPFAM" id="SSF56801">
    <property type="entry name" value="Acetyl-CoA synthetase-like"/>
    <property type="match status" value="1"/>
</dbReference>
<dbReference type="InterPro" id="IPR020845">
    <property type="entry name" value="AMP-binding_CS"/>
</dbReference>
<keyword evidence="1" id="KW-0596">Phosphopantetheine</keyword>
<dbReference type="InterPro" id="IPR013120">
    <property type="entry name" value="FAR_NAD-bd"/>
</dbReference>
<name>A0A9P5Y882_9AGAR</name>
<dbReference type="Gene3D" id="3.40.50.12780">
    <property type="entry name" value="N-terminal domain of ligase-like"/>
    <property type="match status" value="1"/>
</dbReference>
<reference evidence="5" key="1">
    <citation type="submission" date="2020-11" db="EMBL/GenBank/DDBJ databases">
        <authorList>
            <consortium name="DOE Joint Genome Institute"/>
            <person name="Ahrendt S."/>
            <person name="Riley R."/>
            <person name="Andreopoulos W."/>
            <person name="Labutti K."/>
            <person name="Pangilinan J."/>
            <person name="Ruiz-Duenas F.J."/>
            <person name="Barrasa J.M."/>
            <person name="Sanchez-Garcia M."/>
            <person name="Camarero S."/>
            <person name="Miyauchi S."/>
            <person name="Serrano A."/>
            <person name="Linde D."/>
            <person name="Babiker R."/>
            <person name="Drula E."/>
            <person name="Ayuso-Fernandez I."/>
            <person name="Pacheco R."/>
            <person name="Padilla G."/>
            <person name="Ferreira P."/>
            <person name="Barriuso J."/>
            <person name="Kellner H."/>
            <person name="Castanera R."/>
            <person name="Alfaro M."/>
            <person name="Ramirez L."/>
            <person name="Pisabarro A.G."/>
            <person name="Kuo A."/>
            <person name="Tritt A."/>
            <person name="Lipzen A."/>
            <person name="He G."/>
            <person name="Yan M."/>
            <person name="Ng V."/>
            <person name="Cullen D."/>
            <person name="Martin F."/>
            <person name="Rosso M.-N."/>
            <person name="Henrissat B."/>
            <person name="Hibbett D."/>
            <person name="Martinez A.T."/>
            <person name="Grigoriev I.V."/>
        </authorList>
    </citation>
    <scope>NUCLEOTIDE SEQUENCE</scope>
    <source>
        <strain evidence="5">CBS 247.69</strain>
    </source>
</reference>
<keyword evidence="2" id="KW-0597">Phosphoprotein</keyword>
<dbReference type="Gene3D" id="3.40.50.720">
    <property type="entry name" value="NAD(P)-binding Rossmann-like Domain"/>
    <property type="match status" value="1"/>
</dbReference>
<proteinExistence type="predicted"/>
<dbReference type="InterPro" id="IPR036291">
    <property type="entry name" value="NAD(P)-bd_dom_sf"/>
</dbReference>
<dbReference type="PROSITE" id="PS00455">
    <property type="entry name" value="AMP_BINDING"/>
    <property type="match status" value="1"/>
</dbReference>
<dbReference type="SUPFAM" id="SSF47336">
    <property type="entry name" value="ACP-like"/>
    <property type="match status" value="1"/>
</dbReference>
<evidence type="ECO:0000256" key="2">
    <source>
        <dbReference type="ARBA" id="ARBA00022553"/>
    </source>
</evidence>
<protein>
    <submittedName>
        <fullName evidence="5">Uncharacterized protein</fullName>
    </submittedName>
</protein>
<dbReference type="Proteomes" id="UP000807353">
    <property type="component" value="Unassembled WGS sequence"/>
</dbReference>
<sequence length="1085" mass="119254">MSSAAHILPPLDNSPTILDALDFHVENNADQTMYMYSENTEDQKITSISYLEFTRATHRIAHTFRPNHQSAGRQVVGVIMLVDSLLYQATTVGLMRAGLTPFPMSPRVTPAAVIHMMKKTNCHRIITTQETLQDLIAGIKTELASEPTPYELQIDEMPNIKEIFPNLGAETAQDPFVPYPTLIHDKEETTLYLHSSGSTGFPKPIPLSFISLYEWVSFGMRALGSVEPRMRMGGQASPSFHTLGIYTQLLHTVYCGAIVSLYPPTVFSKKDLPIAPTSDNIIDHLRRTQCMGLVIIPSIVQIWSHSQEAIDYLKTLLMVGYSGGPLAEKLGNSLAEAGVNVKVVYGATEFGAPAALQLVRGEEKDWEWMEFSPKTNIRWVEEGPGKYEAQFMTSQNHHPSVENMEDARGYATSDLFEKHPTKPNHWRVVGRKDDVIIHSTGEKTVPAPMENIMGSNSFVRDAIMFGREHEQAGVLIETTSEYAIDPSDLTQLAGLRNRLWPIIEEANKGAPAYSRIYKEMILVASLEKPLPRAPKGTVMRKAALAAYNEEIEALYATVESSTGGENVVPPENWELETVHQWIVSHAEDIYTTAKLSPSKDLFEQGFDSLSATFLRLRITGALRASKELAKAVDMVTQNIVYNYPTLDSLADFIVGIAADPTGSRPQKAQGGPEAIEEMIKKYTSGLDNGATLGSAKPQDRAVLLTGSTGNIGAQILTNLLEDKGVDKIYALNRASSGSQSILDRHRTRFEDKGLDASLLKSEKLVFVNGDTSEERLGLDEATYNEIRNSVSVIVHGAWRLDFNLTLASFEGNVRGTRNLIEMARSSPHAASIRFLFMSSVSSAQSWDKSKGSYPEETLLDASIAAGSGYGEGKYVTERILAQSGLQATSLRIGQVSGGLPNGAWATSDWVPILVKSSIELGALPSAPGFVSWIQMDAVAQAILDVGFTRKSPPGALNIVHPQPIPWVSMISSISSALSAELNTEALPLIPFKEWVARLEEKSKTAKDDDLKKIPAVKLLDFFRGIAMNNEDFAKAKDGVFESGGLAIFQTEKAQEISRTMRSLRQVGNEDAKQWVGYWNRVGLFA</sequence>
<dbReference type="InterPro" id="IPR036736">
    <property type="entry name" value="ACP-like_sf"/>
</dbReference>
<dbReference type="PANTHER" id="PTHR43439:SF2">
    <property type="entry name" value="ENZYME, PUTATIVE (JCVI)-RELATED"/>
    <property type="match status" value="1"/>
</dbReference>
<evidence type="ECO:0000259" key="3">
    <source>
        <dbReference type="Pfam" id="PF00501"/>
    </source>
</evidence>
<dbReference type="Pfam" id="PF23562">
    <property type="entry name" value="AMP-binding_C_3"/>
    <property type="match status" value="1"/>
</dbReference>
<dbReference type="InterPro" id="IPR042099">
    <property type="entry name" value="ANL_N_sf"/>
</dbReference>
<dbReference type="Pfam" id="PF07993">
    <property type="entry name" value="NAD_binding_4"/>
    <property type="match status" value="1"/>
</dbReference>
<feature type="domain" description="AMP-dependent synthetase/ligase" evidence="3">
    <location>
        <begin position="25"/>
        <end position="356"/>
    </location>
</feature>
<dbReference type="InterPro" id="IPR051414">
    <property type="entry name" value="Adenylate-forming_Reductase"/>
</dbReference>
<gene>
    <name evidence="5" type="ORF">BDZ94DRAFT_1308261</name>
</gene>
<accession>A0A9P5Y882</accession>